<protein>
    <submittedName>
        <fullName evidence="1">Putative ovule protein</fullName>
    </submittedName>
</protein>
<organism evidence="1">
    <name type="scientific">Solanum chacoense</name>
    <name type="common">Chaco potato</name>
    <dbReference type="NCBI Taxonomy" id="4108"/>
    <lineage>
        <taxon>Eukaryota</taxon>
        <taxon>Viridiplantae</taxon>
        <taxon>Streptophyta</taxon>
        <taxon>Embryophyta</taxon>
        <taxon>Tracheophyta</taxon>
        <taxon>Spermatophyta</taxon>
        <taxon>Magnoliopsida</taxon>
        <taxon>eudicotyledons</taxon>
        <taxon>Gunneridae</taxon>
        <taxon>Pentapetalae</taxon>
        <taxon>asterids</taxon>
        <taxon>lamiids</taxon>
        <taxon>Solanales</taxon>
        <taxon>Solanaceae</taxon>
        <taxon>Solanoideae</taxon>
        <taxon>Solaneae</taxon>
        <taxon>Solanum</taxon>
    </lineage>
</organism>
<sequence>MVFVIRNVAYAQDKEIGNATNTKSNTLVLLQGNVLCQRFQLKFLHIIMNRNLISTSKKREKYETSGYRRSYISSIVIVTNILDHIIQSYSMFLQRILWKQPWKE</sequence>
<dbReference type="EMBL" id="GEDG01031010">
    <property type="protein sequence ID" value="JAP11624.1"/>
    <property type="molecule type" value="Transcribed_RNA"/>
</dbReference>
<proteinExistence type="predicted"/>
<name>A0A0V0GU38_SOLCH</name>
<dbReference type="AlphaFoldDB" id="A0A0V0GU38"/>
<accession>A0A0V0GU38</accession>
<reference evidence="1" key="1">
    <citation type="submission" date="2015-12" db="EMBL/GenBank/DDBJ databases">
        <title>Gene expression during late stages of embryo sac development: a critical building block for successful pollen-pistil interactions.</title>
        <authorList>
            <person name="Liu Y."/>
            <person name="Joly V."/>
            <person name="Sabar M."/>
            <person name="Matton D.P."/>
        </authorList>
    </citation>
    <scope>NUCLEOTIDE SEQUENCE</scope>
</reference>
<evidence type="ECO:0000313" key="1">
    <source>
        <dbReference type="EMBL" id="JAP11624.1"/>
    </source>
</evidence>